<dbReference type="PANTHER" id="PTHR33744:SF17">
    <property type="entry name" value="CONSERVED PROTEIN"/>
    <property type="match status" value="1"/>
</dbReference>
<dbReference type="RefSeq" id="WP_089926042.1">
    <property type="nucleotide sequence ID" value="NZ_FOFV01000024.1"/>
</dbReference>
<dbReference type="STRING" id="65499.SAMN04488000_124109"/>
<dbReference type="InterPro" id="IPR051448">
    <property type="entry name" value="CdaR-like_regulators"/>
</dbReference>
<dbReference type="AlphaFoldDB" id="A0A1H9WU00"/>
<proteinExistence type="predicted"/>
<feature type="domain" description="PucR C-terminal helix-turn-helix" evidence="1">
    <location>
        <begin position="184"/>
        <end position="241"/>
    </location>
</feature>
<evidence type="ECO:0000259" key="1">
    <source>
        <dbReference type="Pfam" id="PF13556"/>
    </source>
</evidence>
<dbReference type="InterPro" id="IPR042070">
    <property type="entry name" value="PucR_C-HTH_sf"/>
</dbReference>
<dbReference type="Proteomes" id="UP000199503">
    <property type="component" value="Unassembled WGS sequence"/>
</dbReference>
<keyword evidence="3" id="KW-1185">Reference proteome</keyword>
<dbReference type="InterPro" id="IPR025736">
    <property type="entry name" value="PucR_C-HTH_dom"/>
</dbReference>
<dbReference type="Pfam" id="PF13556">
    <property type="entry name" value="HTH_30"/>
    <property type="match status" value="1"/>
</dbReference>
<reference evidence="3" key="1">
    <citation type="submission" date="2016-10" db="EMBL/GenBank/DDBJ databases">
        <authorList>
            <person name="Varghese N."/>
            <person name="Submissions S."/>
        </authorList>
    </citation>
    <scope>NUCLEOTIDE SEQUENCE [LARGE SCALE GENOMIC DNA]</scope>
    <source>
        <strain evidence="3">DSM 44437</strain>
    </source>
</reference>
<evidence type="ECO:0000313" key="2">
    <source>
        <dbReference type="EMBL" id="SES37259.1"/>
    </source>
</evidence>
<dbReference type="PANTHER" id="PTHR33744">
    <property type="entry name" value="CARBOHYDRATE DIACID REGULATOR"/>
    <property type="match status" value="1"/>
</dbReference>
<protein>
    <submittedName>
        <fullName evidence="2">PucR C-terminal helix-turn-helix domain-containing protein</fullName>
    </submittedName>
</protein>
<accession>A0A1H9WU00</accession>
<evidence type="ECO:0000313" key="3">
    <source>
        <dbReference type="Proteomes" id="UP000199503"/>
    </source>
</evidence>
<name>A0A1H9WU00_9PSEU</name>
<dbReference type="OrthoDB" id="3696674at2"/>
<dbReference type="EMBL" id="FOFV01000024">
    <property type="protein sequence ID" value="SES37259.1"/>
    <property type="molecule type" value="Genomic_DNA"/>
</dbReference>
<organism evidence="2 3">
    <name type="scientific">Lentzea albida</name>
    <dbReference type="NCBI Taxonomy" id="65499"/>
    <lineage>
        <taxon>Bacteria</taxon>
        <taxon>Bacillati</taxon>
        <taxon>Actinomycetota</taxon>
        <taxon>Actinomycetes</taxon>
        <taxon>Pseudonocardiales</taxon>
        <taxon>Pseudonocardiaceae</taxon>
        <taxon>Lentzea</taxon>
    </lineage>
</organism>
<gene>
    <name evidence="2" type="ORF">SAMN04488000_124109</name>
</gene>
<sequence length="246" mass="25739">MTTVLGNRLLTDVLGDVLVARGPALPEYVPSGGRAGRTSPFSSGGGSSADSAAAYAVVAYRASAEGAAAEILDSLQGKVDAIVPDGGDGGHLLLPCEPDRHAALARELYDDVGVDAWMAVVWAPREDLVSACAVAEDVLRIASCRAPGVYELRDVLAEFAVLRRPHVAEKLAGMFEPVAARQPLLDAVRAILAEEGNRAAASRRLGIHRSTLDHRLRTVERLMGCRAVSPSGLLTLSVALSARSPS</sequence>
<dbReference type="Gene3D" id="1.10.10.2840">
    <property type="entry name" value="PucR C-terminal helix-turn-helix domain"/>
    <property type="match status" value="1"/>
</dbReference>